<protein>
    <submittedName>
        <fullName evidence="4">Uncharacterized protein</fullName>
    </submittedName>
</protein>
<feature type="compositionally biased region" description="Basic residues" evidence="2">
    <location>
        <begin position="886"/>
        <end position="895"/>
    </location>
</feature>
<proteinExistence type="predicted"/>
<sequence length="1243" mass="144113">MSSSSSEEHLTRVVESETSAKQEDTEVKKEEDRVEDGLPLLSEADGVVVQKQVSDSDSDHSDFVRLDPDMVEEVNLLNPPAEEDSNGPSMLSAGQNVMQSSSSSSGSSISVNFRFVHPVAGQPGHYSDGAEGDNDDDDDSFPLDVDDRCESDISGIADDDDDLSSISYNIADLPLTVGNVVRSYRHRPNTKMNTFLTVVALVTTCAAIGIGIGHYFGSVQEASLRDDQVEHMKSLQDDYLRCLKQQNTLTSQLAASTPSEKKISTVTSLWKTKYEELIFEKADLEMKMVTMNEEMKIVEDQIKTCQAETMKLKDDFEKLDTEFVTEGNTLRENIASMAEERDNREKEQVELEAKMKTCQEEASVLREDVSLRDTELHTCKHVEGNKLRESIAAVTEERDKHMRQAEKLERELGELSSRESTSGKTIVSLKNQLDAEKEAHARTLDEIRTLKNRLNQLQTEHIDLQEKSTKLRYVEHPANSNDPPEVAAIAMKKTVNVLANENDDLKTTIGKMRYRPYLNSMSDCAGKHADNGGSAITLAKPTHLSDPASDMLTSKDETEETNDRSFEEPTPEVEGSVDTVRGGETADVQQERDQTKRLAALQEWLQHERGCSQLWHFYSKDPPNDRETADSDQFNASFFTCVSYLLRQVDMSQLLKDTARYIVQDTEVELQKKWAFFKTMLTDSAFSNLLRRKWEEFEAVAASTETVDKARSLVDTIRGLLQQKWEEFHLDAGSSFKTKDKDGKTGANSSEKFQTYLNRTKETVDKLTQKIKSTWSRVKNLSSEFLAKHEPMKKIEQVGRKMQGSLKSLTKTIKTQLQEIKQKIRRGKKMLFKPWKKGGNKHKGHKCRKGKHCQEDRERFASTKRRHFGETKHDRIQRRSLERRQFRSRPHHKQRQSAEHEENYEDFWRMAPFTPDDVVPEDFFEGNRREQRKQKQRLRKMLGRLHQFNEEMLYSMDDDDIEEMWDDFRKLKDDFDDVKEKPDRLRMWLVCQTRWWKSRFHRKHRDENKIVNGCQRQLMPWQISVLCSQQLWCHGSREKKCHRKFKAGPFCMLHAAMSAEESHRAEESPKIDRKHADGYFREEVTHEPLGFTAGKDKVINEDVKLQLLTSATLENDTVVEIVEESVRGESSDRDSVWYLRRMKRHVDEDSGKRSVEWYWARVEDRESRHHDSSWYIRSMRGRRDVLPRYERGGRCNTDPKWLFKRASERQFQRDMPWYLRRAENREEHHFDIVQGKLDDWGGN</sequence>
<feature type="transmembrane region" description="Helical" evidence="3">
    <location>
        <begin position="195"/>
        <end position="216"/>
    </location>
</feature>
<feature type="compositionally biased region" description="Acidic residues" evidence="2">
    <location>
        <begin position="130"/>
        <end position="141"/>
    </location>
</feature>
<feature type="compositionally biased region" description="Basic and acidic residues" evidence="2">
    <location>
        <begin position="57"/>
        <end position="68"/>
    </location>
</feature>
<dbReference type="Proteomes" id="UP001209878">
    <property type="component" value="Unassembled WGS sequence"/>
</dbReference>
<organism evidence="4 5">
    <name type="scientific">Ridgeia piscesae</name>
    <name type="common">Tubeworm</name>
    <dbReference type="NCBI Taxonomy" id="27915"/>
    <lineage>
        <taxon>Eukaryota</taxon>
        <taxon>Metazoa</taxon>
        <taxon>Spiralia</taxon>
        <taxon>Lophotrochozoa</taxon>
        <taxon>Annelida</taxon>
        <taxon>Polychaeta</taxon>
        <taxon>Sedentaria</taxon>
        <taxon>Canalipalpata</taxon>
        <taxon>Sabellida</taxon>
        <taxon>Siboglinidae</taxon>
        <taxon>Ridgeia</taxon>
    </lineage>
</organism>
<feature type="coiled-coil region" evidence="1">
    <location>
        <begin position="274"/>
        <end position="308"/>
    </location>
</feature>
<evidence type="ECO:0000313" key="5">
    <source>
        <dbReference type="Proteomes" id="UP001209878"/>
    </source>
</evidence>
<name>A0AAD9NUK2_RIDPI</name>
<comment type="caution">
    <text evidence="4">The sequence shown here is derived from an EMBL/GenBank/DDBJ whole genome shotgun (WGS) entry which is preliminary data.</text>
</comment>
<feature type="region of interest" description="Disordered" evidence="2">
    <location>
        <begin position="122"/>
        <end position="143"/>
    </location>
</feature>
<feature type="coiled-coil region" evidence="1">
    <location>
        <begin position="334"/>
        <end position="467"/>
    </location>
</feature>
<keyword evidence="1" id="KW-0175">Coiled coil</keyword>
<dbReference type="EMBL" id="JAODUO010000405">
    <property type="protein sequence ID" value="KAK2181223.1"/>
    <property type="molecule type" value="Genomic_DNA"/>
</dbReference>
<evidence type="ECO:0000256" key="2">
    <source>
        <dbReference type="SAM" id="MobiDB-lite"/>
    </source>
</evidence>
<evidence type="ECO:0000256" key="1">
    <source>
        <dbReference type="SAM" id="Coils"/>
    </source>
</evidence>
<feature type="compositionally biased region" description="Basic and acidic residues" evidence="2">
    <location>
        <begin position="553"/>
        <end position="567"/>
    </location>
</feature>
<evidence type="ECO:0000313" key="4">
    <source>
        <dbReference type="EMBL" id="KAK2181223.1"/>
    </source>
</evidence>
<keyword evidence="5" id="KW-1185">Reference proteome</keyword>
<dbReference type="AlphaFoldDB" id="A0AAD9NUK2"/>
<feature type="region of interest" description="Disordered" evidence="2">
    <location>
        <begin position="540"/>
        <end position="592"/>
    </location>
</feature>
<reference evidence="4" key="1">
    <citation type="journal article" date="2023" name="Mol. Biol. Evol.">
        <title>Third-Generation Sequencing Reveals the Adaptive Role of the Epigenome in Three Deep-Sea Polychaetes.</title>
        <authorList>
            <person name="Perez M."/>
            <person name="Aroh O."/>
            <person name="Sun Y."/>
            <person name="Lan Y."/>
            <person name="Juniper S.K."/>
            <person name="Young C.R."/>
            <person name="Angers B."/>
            <person name="Qian P.Y."/>
        </authorList>
    </citation>
    <scope>NUCLEOTIDE SEQUENCE</scope>
    <source>
        <strain evidence="4">R07B-5</strain>
    </source>
</reference>
<keyword evidence="3" id="KW-1133">Transmembrane helix</keyword>
<keyword evidence="3" id="KW-0812">Transmembrane</keyword>
<keyword evidence="3" id="KW-0472">Membrane</keyword>
<feature type="region of interest" description="Disordered" evidence="2">
    <location>
        <begin position="1"/>
        <end position="105"/>
    </location>
</feature>
<feature type="compositionally biased region" description="Basic and acidic residues" evidence="2">
    <location>
        <begin position="868"/>
        <end position="885"/>
    </location>
</feature>
<feature type="compositionally biased region" description="Polar residues" evidence="2">
    <location>
        <begin position="86"/>
        <end position="99"/>
    </location>
</feature>
<evidence type="ECO:0000256" key="3">
    <source>
        <dbReference type="SAM" id="Phobius"/>
    </source>
</evidence>
<feature type="compositionally biased region" description="Basic and acidic residues" evidence="2">
    <location>
        <begin position="1"/>
        <end position="36"/>
    </location>
</feature>
<feature type="region of interest" description="Disordered" evidence="2">
    <location>
        <begin position="861"/>
        <end position="902"/>
    </location>
</feature>
<accession>A0AAD9NUK2</accession>
<gene>
    <name evidence="4" type="ORF">NP493_405g00042</name>
</gene>